<dbReference type="CDD" id="cd07377">
    <property type="entry name" value="WHTH_GntR"/>
    <property type="match status" value="1"/>
</dbReference>
<dbReference type="EMBL" id="MAJD01000001">
    <property type="protein sequence ID" value="OBX36156.1"/>
    <property type="molecule type" value="Genomic_DNA"/>
</dbReference>
<sequence length="187" mass="20643">MPATSRPSRARPSIAEYLAEAIFSGRYRPGDFVPKEVDLAQQFSLNRSAVRSDLRMLVDVGIIERISGHGSKVRDYEAWNILDAQVTDWMTRYAAPNPRIQREILAFRLDVEPYVAMTAARRATARDLVAIEEAFDGMGKHLNDASGDPSDACTASTTLPFTSPSSKRPTTSSGPSYHTYCAPRSIC</sequence>
<evidence type="ECO:0000259" key="5">
    <source>
        <dbReference type="PROSITE" id="PS50949"/>
    </source>
</evidence>
<dbReference type="PATRIC" id="fig|2746.7.peg.507"/>
<dbReference type="PANTHER" id="PTHR43537">
    <property type="entry name" value="TRANSCRIPTIONAL REGULATOR, GNTR FAMILY"/>
    <property type="match status" value="1"/>
</dbReference>
<dbReference type="InterPro" id="IPR036388">
    <property type="entry name" value="WH-like_DNA-bd_sf"/>
</dbReference>
<evidence type="ECO:0000256" key="3">
    <source>
        <dbReference type="ARBA" id="ARBA00023163"/>
    </source>
</evidence>
<feature type="domain" description="HTH gntR-type" evidence="5">
    <location>
        <begin position="8"/>
        <end position="76"/>
    </location>
</feature>
<dbReference type="Gene3D" id="1.10.10.10">
    <property type="entry name" value="Winged helix-like DNA-binding domain superfamily/Winged helix DNA-binding domain"/>
    <property type="match status" value="1"/>
</dbReference>
<protein>
    <submittedName>
        <fullName evidence="6">HTH-type transcriptional regulator LutR</fullName>
    </submittedName>
</protein>
<evidence type="ECO:0000313" key="7">
    <source>
        <dbReference type="Proteomes" id="UP000092504"/>
    </source>
</evidence>
<reference evidence="6 7" key="1">
    <citation type="submission" date="2016-06" db="EMBL/GenBank/DDBJ databases">
        <title>Genome sequence of halotolerant plant growth promoting strain of Halomonas elongata HEK1 isolated from salterns of Rann of Kutch, Gujarat, India.</title>
        <authorList>
            <person name="Gaba S."/>
            <person name="Singh R.N."/>
            <person name="Abrol S."/>
            <person name="Kaushik R."/>
            <person name="Saxena A.K."/>
        </authorList>
    </citation>
    <scope>NUCLEOTIDE SEQUENCE [LARGE SCALE GENOMIC DNA]</scope>
    <source>
        <strain evidence="6 7">HEK1</strain>
    </source>
</reference>
<feature type="compositionally biased region" description="Low complexity" evidence="4">
    <location>
        <begin position="162"/>
        <end position="175"/>
    </location>
</feature>
<dbReference type="InterPro" id="IPR000524">
    <property type="entry name" value="Tscrpt_reg_HTH_GntR"/>
</dbReference>
<name>A0A1B8P1K5_HALEL</name>
<gene>
    <name evidence="6" type="primary">lutR_1</name>
    <name evidence="6" type="ORF">A8U91_00497</name>
</gene>
<dbReference type="PROSITE" id="PS50949">
    <property type="entry name" value="HTH_GNTR"/>
    <property type="match status" value="1"/>
</dbReference>
<keyword evidence="2" id="KW-0238">DNA-binding</keyword>
<proteinExistence type="predicted"/>
<keyword evidence="1" id="KW-0805">Transcription regulation</keyword>
<dbReference type="GO" id="GO:0003700">
    <property type="term" value="F:DNA-binding transcription factor activity"/>
    <property type="evidence" value="ECO:0007669"/>
    <property type="project" value="InterPro"/>
</dbReference>
<dbReference type="AlphaFoldDB" id="A0A1B8P1K5"/>
<evidence type="ECO:0000256" key="1">
    <source>
        <dbReference type="ARBA" id="ARBA00023015"/>
    </source>
</evidence>
<evidence type="ECO:0000313" key="6">
    <source>
        <dbReference type="EMBL" id="OBX36156.1"/>
    </source>
</evidence>
<accession>A0A1B8P1K5</accession>
<organism evidence="6 7">
    <name type="scientific">Halomonas elongata</name>
    <dbReference type="NCBI Taxonomy" id="2746"/>
    <lineage>
        <taxon>Bacteria</taxon>
        <taxon>Pseudomonadati</taxon>
        <taxon>Pseudomonadota</taxon>
        <taxon>Gammaproteobacteria</taxon>
        <taxon>Oceanospirillales</taxon>
        <taxon>Halomonadaceae</taxon>
        <taxon>Halomonas</taxon>
    </lineage>
</organism>
<evidence type="ECO:0000256" key="2">
    <source>
        <dbReference type="ARBA" id="ARBA00023125"/>
    </source>
</evidence>
<dbReference type="SMART" id="SM00345">
    <property type="entry name" value="HTH_GNTR"/>
    <property type="match status" value="1"/>
</dbReference>
<feature type="region of interest" description="Disordered" evidence="4">
    <location>
        <begin position="142"/>
        <end position="175"/>
    </location>
</feature>
<dbReference type="Pfam" id="PF00392">
    <property type="entry name" value="GntR"/>
    <property type="match status" value="1"/>
</dbReference>
<dbReference type="Proteomes" id="UP000092504">
    <property type="component" value="Unassembled WGS sequence"/>
</dbReference>
<dbReference type="InterPro" id="IPR036390">
    <property type="entry name" value="WH_DNA-bd_sf"/>
</dbReference>
<dbReference type="SUPFAM" id="SSF46785">
    <property type="entry name" value="Winged helix' DNA-binding domain"/>
    <property type="match status" value="1"/>
</dbReference>
<keyword evidence="3" id="KW-0804">Transcription</keyword>
<comment type="caution">
    <text evidence="6">The sequence shown here is derived from an EMBL/GenBank/DDBJ whole genome shotgun (WGS) entry which is preliminary data.</text>
</comment>
<dbReference type="PANTHER" id="PTHR43537:SF44">
    <property type="entry name" value="GNTR FAMILY REGULATORY PROTEIN"/>
    <property type="match status" value="1"/>
</dbReference>
<evidence type="ECO:0000256" key="4">
    <source>
        <dbReference type="SAM" id="MobiDB-lite"/>
    </source>
</evidence>
<dbReference type="GO" id="GO:0003677">
    <property type="term" value="F:DNA binding"/>
    <property type="evidence" value="ECO:0007669"/>
    <property type="project" value="UniProtKB-KW"/>
</dbReference>